<dbReference type="Proteomes" id="UP000237846">
    <property type="component" value="Unassembled WGS sequence"/>
</dbReference>
<feature type="chain" id="PRO_5039320516" evidence="1">
    <location>
        <begin position="23"/>
        <end position="453"/>
    </location>
</feature>
<proteinExistence type="predicted"/>
<keyword evidence="1" id="KW-0732">Signal</keyword>
<accession>A0A2T0PZW2</accession>
<dbReference type="Gene3D" id="3.40.190.10">
    <property type="entry name" value="Periplasmic binding protein-like II"/>
    <property type="match status" value="2"/>
</dbReference>
<keyword evidence="3" id="KW-1185">Reference proteome</keyword>
<dbReference type="PANTHER" id="PTHR43649:SF14">
    <property type="entry name" value="BLR3389 PROTEIN"/>
    <property type="match status" value="1"/>
</dbReference>
<evidence type="ECO:0000256" key="1">
    <source>
        <dbReference type="SAM" id="SignalP"/>
    </source>
</evidence>
<name>A0A2T0PZW2_9ACTN</name>
<dbReference type="AlphaFoldDB" id="A0A2T0PZW2"/>
<dbReference type="RefSeq" id="WP_106248779.1">
    <property type="nucleotide sequence ID" value="NZ_PVZC01000006.1"/>
</dbReference>
<gene>
    <name evidence="2" type="ORF">CLV72_106113</name>
</gene>
<reference evidence="2 3" key="1">
    <citation type="submission" date="2018-03" db="EMBL/GenBank/DDBJ databases">
        <title>Genomic Encyclopedia of Archaeal and Bacterial Type Strains, Phase II (KMG-II): from individual species to whole genera.</title>
        <authorList>
            <person name="Goeker M."/>
        </authorList>
    </citation>
    <scope>NUCLEOTIDE SEQUENCE [LARGE SCALE GENOMIC DNA]</scope>
    <source>
        <strain evidence="2 3">DSM 45601</strain>
    </source>
</reference>
<dbReference type="PROSITE" id="PS51257">
    <property type="entry name" value="PROKAR_LIPOPROTEIN"/>
    <property type="match status" value="1"/>
</dbReference>
<organism evidence="2 3">
    <name type="scientific">Allonocardiopsis opalescens</name>
    <dbReference type="NCBI Taxonomy" id="1144618"/>
    <lineage>
        <taxon>Bacteria</taxon>
        <taxon>Bacillati</taxon>
        <taxon>Actinomycetota</taxon>
        <taxon>Actinomycetes</taxon>
        <taxon>Streptosporangiales</taxon>
        <taxon>Allonocardiopsis</taxon>
    </lineage>
</organism>
<dbReference type="Pfam" id="PF01547">
    <property type="entry name" value="SBP_bac_1"/>
    <property type="match status" value="1"/>
</dbReference>
<dbReference type="PANTHER" id="PTHR43649">
    <property type="entry name" value="ARABINOSE-BINDING PROTEIN-RELATED"/>
    <property type="match status" value="1"/>
</dbReference>
<dbReference type="SUPFAM" id="SSF53850">
    <property type="entry name" value="Periplasmic binding protein-like II"/>
    <property type="match status" value="1"/>
</dbReference>
<evidence type="ECO:0000313" key="3">
    <source>
        <dbReference type="Proteomes" id="UP000237846"/>
    </source>
</evidence>
<sequence>MTISRLRLPARAAAAAAVLALAAAGCGGGSQEDDQTITVVYNTYGGFMALHNALEDVKPAFEEANPGWTLELQPLEVAEGDYRTRIQLMQRSPSTAPDIVYEDTFWIQGDVDAGYLAPLDEYMAGWEDAEQFNEAVGPAVTAADGQRYGVQLGTDTRGLFYNRELLESAGVEVPWEPETWEDVLEAARAVQREHPDVIPFNMYSGTPAAEASSMQGFQMLLAGTEDRLYDEASGLWVTRSQGFNDSLEFVQTVWDEELGPPIEDALNPNIGSVVGQEWLPEGRLAIALDGSWKSQTWLETGGRPWPEWSEELGWTAMPTQNGQEPGRVSMSGGWALAISAHSPNPEMAFEAISIATNRENSLNYVSMASEIPVRDDVREDPAYVEANPANEFFSGLVDVTEFRPAFAEYPQVSDQVMVAMESVMTGSTPEEAAQIYAEEVTGIVGPEMVTEAP</sequence>
<dbReference type="InterPro" id="IPR050490">
    <property type="entry name" value="Bact_solute-bd_prot1"/>
</dbReference>
<comment type="caution">
    <text evidence="2">The sequence shown here is derived from an EMBL/GenBank/DDBJ whole genome shotgun (WGS) entry which is preliminary data.</text>
</comment>
<feature type="signal peptide" evidence="1">
    <location>
        <begin position="1"/>
        <end position="22"/>
    </location>
</feature>
<dbReference type="EMBL" id="PVZC01000006">
    <property type="protein sequence ID" value="PRX97077.1"/>
    <property type="molecule type" value="Genomic_DNA"/>
</dbReference>
<evidence type="ECO:0000313" key="2">
    <source>
        <dbReference type="EMBL" id="PRX97077.1"/>
    </source>
</evidence>
<protein>
    <submittedName>
        <fullName evidence="2">Carbohydrate ABC transporter substrate-binding protein (CUT1 family)</fullName>
    </submittedName>
</protein>
<dbReference type="InterPro" id="IPR006059">
    <property type="entry name" value="SBP"/>
</dbReference>
<dbReference type="OrthoDB" id="3495561at2"/>